<dbReference type="AlphaFoldDB" id="A0A147I5L3"/>
<dbReference type="PANTHER" id="PTHR44757:SF2">
    <property type="entry name" value="BIOFILM ARCHITECTURE MAINTENANCE PROTEIN MBAA"/>
    <property type="match status" value="1"/>
</dbReference>
<evidence type="ECO:0000259" key="3">
    <source>
        <dbReference type="PROSITE" id="PS50887"/>
    </source>
</evidence>
<feature type="domain" description="EAL" evidence="2">
    <location>
        <begin position="395"/>
        <end position="648"/>
    </location>
</feature>
<dbReference type="InterPro" id="IPR043128">
    <property type="entry name" value="Rev_trsase/Diguanyl_cyclase"/>
</dbReference>
<dbReference type="SMART" id="SM00052">
    <property type="entry name" value="EAL"/>
    <property type="match status" value="1"/>
</dbReference>
<organism evidence="4 5">
    <name type="scientific">Sphingomonas endophytica</name>
    <dbReference type="NCBI Taxonomy" id="869719"/>
    <lineage>
        <taxon>Bacteria</taxon>
        <taxon>Pseudomonadati</taxon>
        <taxon>Pseudomonadota</taxon>
        <taxon>Alphaproteobacteria</taxon>
        <taxon>Sphingomonadales</taxon>
        <taxon>Sphingomonadaceae</taxon>
        <taxon>Sphingomonas</taxon>
    </lineage>
</organism>
<dbReference type="Proteomes" id="UP000074310">
    <property type="component" value="Unassembled WGS sequence"/>
</dbReference>
<dbReference type="PROSITE" id="PS50883">
    <property type="entry name" value="EAL"/>
    <property type="match status" value="1"/>
</dbReference>
<feature type="domain" description="GGDEF" evidence="3">
    <location>
        <begin position="259"/>
        <end position="390"/>
    </location>
</feature>
<protein>
    <recommendedName>
        <fullName evidence="6">Diguanylate cyclase</fullName>
    </recommendedName>
</protein>
<dbReference type="SMART" id="SM00267">
    <property type="entry name" value="GGDEF"/>
    <property type="match status" value="1"/>
</dbReference>
<dbReference type="NCBIfam" id="TIGR00254">
    <property type="entry name" value="GGDEF"/>
    <property type="match status" value="1"/>
</dbReference>
<dbReference type="OrthoDB" id="9814202at2"/>
<feature type="transmembrane region" description="Helical" evidence="1">
    <location>
        <begin position="58"/>
        <end position="79"/>
    </location>
</feature>
<dbReference type="Gene3D" id="3.30.70.270">
    <property type="match status" value="1"/>
</dbReference>
<comment type="caution">
    <text evidence="4">The sequence shown here is derived from an EMBL/GenBank/DDBJ whole genome shotgun (WGS) entry which is preliminary data.</text>
</comment>
<dbReference type="Pfam" id="PF00990">
    <property type="entry name" value="GGDEF"/>
    <property type="match status" value="1"/>
</dbReference>
<dbReference type="InterPro" id="IPR029787">
    <property type="entry name" value="Nucleotide_cyclase"/>
</dbReference>
<dbReference type="CDD" id="cd01948">
    <property type="entry name" value="EAL"/>
    <property type="match status" value="1"/>
</dbReference>
<evidence type="ECO:0000313" key="5">
    <source>
        <dbReference type="Proteomes" id="UP000074310"/>
    </source>
</evidence>
<feature type="transmembrane region" description="Helical" evidence="1">
    <location>
        <begin position="176"/>
        <end position="197"/>
    </location>
</feature>
<keyword evidence="5" id="KW-1185">Reference proteome</keyword>
<sequence>MNIAALRRWRLYRWYADVGTDPRLAVAQVRNLYGQVPFLYGLLVVSSMAVALTHHASAPALVSTYIPALLFSISSVRIVHWWRRSRTHARPDPVMAKKQLRATVVLGGIVACAYAAWALSLMSYGVGQQKAHEMVYLTTTVLGCIFCLGTLPQVAVLVGIIVIPSFIAMCLVEHDLMYTVIAANVGLVHIVLLRVLLNSFEHFRRQVTAQTRLTRQHDELVRLNEENDRLARTDSLTGLPNRRRFQKDLEELAAAGPSAPFAVGLLDLDRFKPVNDTFGHHAGDILLMQLARRAMEVVGGEATFYRLGGDEFGILIPGDARAAAAVGARVCRSLDRPFDVGELNIAVGGSLGIALYPEAGDTAPALFDRADYALYHAKRVQGGGMCIFTPDLEGAIRRDRAIEAALQACAFDDELQLVGQPIVNARTGMVEAVELLARWNSPLLGDIAPSDFIAVAERSTLIHGITLTVFRKGLAAARLLPDHVALSFNISACDLHSPATLAAIECEIATSGIAPSRIWIEVTETALMRDAATAARVLQRLRSWGIKVALDDFGTGYSSLSNLHQLPLDKVKIDRSFIDDVQAQRGWAVVESVLGLCRALSLQCVAEGVETASQLEALLRIGCEHAQGFLFGEPLPVAQLPEVVRIVSRRNAA</sequence>
<dbReference type="RefSeq" id="WP_058755193.1">
    <property type="nucleotide sequence ID" value="NZ_LDTB01000014.1"/>
</dbReference>
<evidence type="ECO:0008006" key="6">
    <source>
        <dbReference type="Google" id="ProtNLM"/>
    </source>
</evidence>
<dbReference type="PROSITE" id="PS50887">
    <property type="entry name" value="GGDEF"/>
    <property type="match status" value="1"/>
</dbReference>
<evidence type="ECO:0000313" key="4">
    <source>
        <dbReference type="EMBL" id="KTT73909.1"/>
    </source>
</evidence>
<keyword evidence="1" id="KW-0812">Transmembrane</keyword>
<reference evidence="4 5" key="1">
    <citation type="journal article" date="2016" name="Front. Microbiol.">
        <title>Genomic Resource of Rice Seed Associated Bacteria.</title>
        <authorList>
            <person name="Midha S."/>
            <person name="Bansal K."/>
            <person name="Sharma S."/>
            <person name="Kumar N."/>
            <person name="Patil P.P."/>
            <person name="Chaudhry V."/>
            <person name="Patil P.B."/>
        </authorList>
    </citation>
    <scope>NUCLEOTIDE SEQUENCE [LARGE SCALE GENOMIC DNA]</scope>
    <source>
        <strain evidence="4 5">NS334</strain>
    </source>
</reference>
<keyword evidence="1" id="KW-0472">Membrane</keyword>
<dbReference type="InterPro" id="IPR001633">
    <property type="entry name" value="EAL_dom"/>
</dbReference>
<dbReference type="EMBL" id="LDTB01000014">
    <property type="protein sequence ID" value="KTT73909.1"/>
    <property type="molecule type" value="Genomic_DNA"/>
</dbReference>
<dbReference type="PATRIC" id="fig|869719.3.peg.810"/>
<gene>
    <name evidence="4" type="ORF">NS334_06725</name>
</gene>
<dbReference type="InterPro" id="IPR035919">
    <property type="entry name" value="EAL_sf"/>
</dbReference>
<keyword evidence="1" id="KW-1133">Transmembrane helix</keyword>
<dbReference type="Gene3D" id="3.20.20.450">
    <property type="entry name" value="EAL domain"/>
    <property type="match status" value="1"/>
</dbReference>
<dbReference type="Pfam" id="PF00563">
    <property type="entry name" value="EAL"/>
    <property type="match status" value="1"/>
</dbReference>
<feature type="transmembrane region" description="Helical" evidence="1">
    <location>
        <begin position="32"/>
        <end position="52"/>
    </location>
</feature>
<feature type="transmembrane region" description="Helical" evidence="1">
    <location>
        <begin position="100"/>
        <end position="122"/>
    </location>
</feature>
<accession>A0A147I5L3</accession>
<feature type="transmembrane region" description="Helical" evidence="1">
    <location>
        <begin position="134"/>
        <end position="164"/>
    </location>
</feature>
<name>A0A147I5L3_9SPHN</name>
<dbReference type="InterPro" id="IPR000160">
    <property type="entry name" value="GGDEF_dom"/>
</dbReference>
<dbReference type="SUPFAM" id="SSF55073">
    <property type="entry name" value="Nucleotide cyclase"/>
    <property type="match status" value="1"/>
</dbReference>
<evidence type="ECO:0000256" key="1">
    <source>
        <dbReference type="SAM" id="Phobius"/>
    </source>
</evidence>
<dbReference type="PANTHER" id="PTHR44757">
    <property type="entry name" value="DIGUANYLATE CYCLASE DGCP"/>
    <property type="match status" value="1"/>
</dbReference>
<proteinExistence type="predicted"/>
<dbReference type="CDD" id="cd01949">
    <property type="entry name" value="GGDEF"/>
    <property type="match status" value="1"/>
</dbReference>
<evidence type="ECO:0000259" key="2">
    <source>
        <dbReference type="PROSITE" id="PS50883"/>
    </source>
</evidence>
<dbReference type="SUPFAM" id="SSF141868">
    <property type="entry name" value="EAL domain-like"/>
    <property type="match status" value="1"/>
</dbReference>
<dbReference type="InterPro" id="IPR052155">
    <property type="entry name" value="Biofilm_reg_signaling"/>
</dbReference>